<keyword evidence="2" id="KW-1185">Reference proteome</keyword>
<dbReference type="InterPro" id="IPR027417">
    <property type="entry name" value="P-loop_NTPase"/>
</dbReference>
<proteinExistence type="predicted"/>
<reference evidence="1 2" key="1">
    <citation type="submission" date="2024-06" db="EMBL/GenBank/DDBJ databases">
        <authorList>
            <person name="Kraege A."/>
            <person name="Thomma B."/>
        </authorList>
    </citation>
    <scope>NUCLEOTIDE SEQUENCE [LARGE SCALE GENOMIC DNA]</scope>
</reference>
<gene>
    <name evidence="1" type="primary">g11134</name>
    <name evidence="1" type="ORF">VP750_LOCUS9972</name>
</gene>
<sequence length="616" mass="68583">MGQLWTYSHDSLALDSAEFMQKAHLQIVLGAPGIGKTTFINKLGSLILDRMDREPQWLAQYTGFRECLRSCLDICIPYFFTLEISRHVNASFQSSSLVAHLCSDPQKMLALLFLLAICLRVKRTIRTLAQLVRGLPDQLLAILQPEHVVEYIQAHLPRGDQASETFIIFAFDEVSGLGQHLLRRLRGALGEVARAKGLMPPRASFAIMCGSNQWDCPSLHRERELVLTPAAADRPYSSAGGADAHSMSKAMHTLQGLQALNTPLAHGSRELASALEESSTSVAAQHLLPVMRSPEGFLPDIAIQKVYLSLLTMDNMELIICGILENFGISLTGLGVSEYVRLLLRYIPGVPRHLQLVFAALAESAHAYEFLRSKLLDGLHMIKEHPERLRSVFIRLREFVCEAMPMRGDTIYLRDKLFQAAVLRALSNRPVQEHDTVLPGVSEYPLTYTHLQAHGFIYLQRLPSWQFQVIMSPVILDIYLTAHAEPDLLSIYQGHKSELYGIASMSDVSKDTLTLYSFTFMLRTALILARCNSSGFGTSIRDILCLPAELVGPALDVPLDLSSLDNLRLAELRAKPTPTELTYWIRHGAMRLDGSGIRLVDAYTGGYRLIAGKDIP</sequence>
<organism evidence="1 2">
    <name type="scientific">Coccomyxa viridis</name>
    <dbReference type="NCBI Taxonomy" id="1274662"/>
    <lineage>
        <taxon>Eukaryota</taxon>
        <taxon>Viridiplantae</taxon>
        <taxon>Chlorophyta</taxon>
        <taxon>core chlorophytes</taxon>
        <taxon>Trebouxiophyceae</taxon>
        <taxon>Trebouxiophyceae incertae sedis</taxon>
        <taxon>Coccomyxaceae</taxon>
        <taxon>Coccomyxa</taxon>
    </lineage>
</organism>
<dbReference type="EMBL" id="CAXHTA020000018">
    <property type="protein sequence ID" value="CAL5228066.1"/>
    <property type="molecule type" value="Genomic_DNA"/>
</dbReference>
<comment type="caution">
    <text evidence="1">The sequence shown here is derived from an EMBL/GenBank/DDBJ whole genome shotgun (WGS) entry which is preliminary data.</text>
</comment>
<dbReference type="Proteomes" id="UP001497392">
    <property type="component" value="Unassembled WGS sequence"/>
</dbReference>
<dbReference type="SUPFAM" id="SSF52540">
    <property type="entry name" value="P-loop containing nucleoside triphosphate hydrolases"/>
    <property type="match status" value="1"/>
</dbReference>
<evidence type="ECO:0000313" key="1">
    <source>
        <dbReference type="EMBL" id="CAL5228066.1"/>
    </source>
</evidence>
<accession>A0ABP1G757</accession>
<evidence type="ECO:0000313" key="2">
    <source>
        <dbReference type="Proteomes" id="UP001497392"/>
    </source>
</evidence>
<protein>
    <submittedName>
        <fullName evidence="1">G11134 protein</fullName>
    </submittedName>
</protein>
<name>A0ABP1G757_9CHLO</name>